<reference evidence="1" key="1">
    <citation type="journal article" date="2021" name="Proc. Natl. Acad. Sci. U.S.A.">
        <title>A Catalog of Tens of Thousands of Viruses from Human Metagenomes Reveals Hidden Associations with Chronic Diseases.</title>
        <authorList>
            <person name="Tisza M.J."/>
            <person name="Buck C.B."/>
        </authorList>
    </citation>
    <scope>NUCLEOTIDE SEQUENCE</scope>
    <source>
        <strain evidence="1">CteEJ17</strain>
    </source>
</reference>
<organism evidence="1">
    <name type="scientific">Siphoviridae sp. cteEJ17</name>
    <dbReference type="NCBI Taxonomy" id="2827904"/>
    <lineage>
        <taxon>Viruses</taxon>
        <taxon>Duplodnaviria</taxon>
        <taxon>Heunggongvirae</taxon>
        <taxon>Uroviricota</taxon>
        <taxon>Caudoviricetes</taxon>
    </lineage>
</organism>
<dbReference type="EMBL" id="BK032723">
    <property type="protein sequence ID" value="DAF56883.1"/>
    <property type="molecule type" value="Genomic_DNA"/>
</dbReference>
<sequence length="94" mass="11034">MEDLYAEAKKFLRLDDDEQIDFYVDVAVEYAQAAVGKLDYSKKRVQYLILAIVQELHDNRTYDYQSVAKGDNEKLRNVIRSMITQLQLEVDNEN</sequence>
<name>A0A8S5T1H9_9CAUD</name>
<proteinExistence type="predicted"/>
<dbReference type="CDD" id="cd08054">
    <property type="entry name" value="gp6"/>
    <property type="match status" value="1"/>
</dbReference>
<protein>
    <submittedName>
        <fullName evidence="1">Tail connector protein</fullName>
    </submittedName>
</protein>
<dbReference type="InterPro" id="IPR006450">
    <property type="entry name" value="Phage_HK97_gp6-like"/>
</dbReference>
<accession>A0A8S5T1H9</accession>
<evidence type="ECO:0000313" key="1">
    <source>
        <dbReference type="EMBL" id="DAF56883.1"/>
    </source>
</evidence>
<dbReference type="NCBIfam" id="TIGR01560">
    <property type="entry name" value="put_DNA_pack"/>
    <property type="match status" value="1"/>
</dbReference>